<keyword evidence="2" id="KW-1185">Reference proteome</keyword>
<sequence>MRPEIPHAAVDLGCLRKSVAQLGLREDPPTPTSVTSHSAQRTIVPCLLSLQDGMSLFMEILPVANDLRRKSLLPGWH</sequence>
<proteinExistence type="predicted"/>
<organism evidence="1 2">
    <name type="scientific">Streptomyces roseicoloratus</name>
    <dbReference type="NCBI Taxonomy" id="2508722"/>
    <lineage>
        <taxon>Bacteria</taxon>
        <taxon>Bacillati</taxon>
        <taxon>Actinomycetota</taxon>
        <taxon>Actinomycetes</taxon>
        <taxon>Kitasatosporales</taxon>
        <taxon>Streptomycetaceae</taxon>
        <taxon>Streptomyces</taxon>
    </lineage>
</organism>
<dbReference type="Proteomes" id="UP001250858">
    <property type="component" value="Chromosome"/>
</dbReference>
<accession>A0ABY9S072</accession>
<gene>
    <name evidence="1" type="ORF">RGF97_21245</name>
</gene>
<reference evidence="1 2" key="1">
    <citation type="submission" date="2023-09" db="EMBL/GenBank/DDBJ databases">
        <title>Complete genome of Streptomyces roseicoloratus T14.</title>
        <authorList>
            <person name="Bashizi T."/>
            <person name="Kim M.-J."/>
            <person name="Lee G."/>
            <person name="Tagele S.B."/>
            <person name="Shin J.-H."/>
        </authorList>
    </citation>
    <scope>NUCLEOTIDE SEQUENCE [LARGE SCALE GENOMIC DNA]</scope>
    <source>
        <strain evidence="1 2">T14</strain>
    </source>
</reference>
<protein>
    <submittedName>
        <fullName evidence="1">Uncharacterized protein</fullName>
    </submittedName>
</protein>
<evidence type="ECO:0000313" key="2">
    <source>
        <dbReference type="Proteomes" id="UP001250858"/>
    </source>
</evidence>
<dbReference type="EMBL" id="CP133762">
    <property type="protein sequence ID" value="WMX46844.1"/>
    <property type="molecule type" value="Genomic_DNA"/>
</dbReference>
<evidence type="ECO:0000313" key="1">
    <source>
        <dbReference type="EMBL" id="WMX46844.1"/>
    </source>
</evidence>
<name>A0ABY9S072_9ACTN</name>
<dbReference type="RefSeq" id="WP_309549171.1">
    <property type="nucleotide sequence ID" value="NZ_CP133762.1"/>
</dbReference>